<evidence type="ECO:0000313" key="6">
    <source>
        <dbReference type="EMBL" id="MBB5986133.1"/>
    </source>
</evidence>
<dbReference type="Pfam" id="PF00589">
    <property type="entry name" value="Phage_integrase"/>
    <property type="match status" value="1"/>
</dbReference>
<sequence length="216" mass="24514">MFCWFIAATGCRISEALSITPKSLDFEAKLAIVESLKKRRTGIYRAIPLPANLLEALSQWIEKDEFSSDDRLWPWSRMTAYRRIKEVMEAANIIGLWATPKGLRHGFGVRAVQSSVPLHLVQRWLGHADMKTTAIYAAAMGPEEREIASRIWLHEEQGSDMPPEEETEDESMEWNAPDAALQQDAENGTPGFPFRKISALRWVKRLMTQLTTIPAC</sequence>
<keyword evidence="7" id="KW-1185">Reference proteome</keyword>
<feature type="domain" description="Tyr recombinase" evidence="5">
    <location>
        <begin position="1"/>
        <end position="149"/>
    </location>
</feature>
<dbReference type="InterPro" id="IPR011010">
    <property type="entry name" value="DNA_brk_join_enz"/>
</dbReference>
<dbReference type="PANTHER" id="PTHR30349:SF41">
    <property type="entry name" value="INTEGRASE_RECOMBINASE PROTEIN MJ0367-RELATED"/>
    <property type="match status" value="1"/>
</dbReference>
<comment type="similarity">
    <text evidence="1">Belongs to the 'phage' integrase family.</text>
</comment>
<name>A0ABR6NFS5_9SPHN</name>
<proteinExistence type="inferred from homology"/>
<dbReference type="InterPro" id="IPR050090">
    <property type="entry name" value="Tyrosine_recombinase_XerCD"/>
</dbReference>
<dbReference type="SUPFAM" id="SSF56349">
    <property type="entry name" value="DNA breaking-rejoining enzymes"/>
    <property type="match status" value="1"/>
</dbReference>
<dbReference type="PANTHER" id="PTHR30349">
    <property type="entry name" value="PHAGE INTEGRASE-RELATED"/>
    <property type="match status" value="1"/>
</dbReference>
<dbReference type="Gene3D" id="1.10.443.10">
    <property type="entry name" value="Intergrase catalytic core"/>
    <property type="match status" value="1"/>
</dbReference>
<keyword evidence="3" id="KW-0238">DNA-binding</keyword>
<dbReference type="EMBL" id="JACHKA010000001">
    <property type="protein sequence ID" value="MBB5986133.1"/>
    <property type="molecule type" value="Genomic_DNA"/>
</dbReference>
<organism evidence="6 7">
    <name type="scientific">Sphingobium lignivorans</name>
    <dbReference type="NCBI Taxonomy" id="2735886"/>
    <lineage>
        <taxon>Bacteria</taxon>
        <taxon>Pseudomonadati</taxon>
        <taxon>Pseudomonadota</taxon>
        <taxon>Alphaproteobacteria</taxon>
        <taxon>Sphingomonadales</taxon>
        <taxon>Sphingomonadaceae</taxon>
        <taxon>Sphingobium</taxon>
    </lineage>
</organism>
<evidence type="ECO:0000256" key="1">
    <source>
        <dbReference type="ARBA" id="ARBA00008857"/>
    </source>
</evidence>
<gene>
    <name evidence="6" type="ORF">HNP60_002107</name>
</gene>
<dbReference type="InterPro" id="IPR002104">
    <property type="entry name" value="Integrase_catalytic"/>
</dbReference>
<dbReference type="PROSITE" id="PS51898">
    <property type="entry name" value="TYR_RECOMBINASE"/>
    <property type="match status" value="1"/>
</dbReference>
<keyword evidence="2" id="KW-0229">DNA integration</keyword>
<evidence type="ECO:0000256" key="3">
    <source>
        <dbReference type="ARBA" id="ARBA00023125"/>
    </source>
</evidence>
<dbReference type="InterPro" id="IPR013762">
    <property type="entry name" value="Integrase-like_cat_sf"/>
</dbReference>
<accession>A0ABR6NFS5</accession>
<comment type="caution">
    <text evidence="6">The sequence shown here is derived from an EMBL/GenBank/DDBJ whole genome shotgun (WGS) entry which is preliminary data.</text>
</comment>
<reference evidence="6 7" key="1">
    <citation type="submission" date="2020-08" db="EMBL/GenBank/DDBJ databases">
        <title>Exploring microbial biodiversity for novel pathways involved in the catabolism of aromatic compounds derived from lignin.</title>
        <authorList>
            <person name="Elkins J."/>
        </authorList>
    </citation>
    <scope>NUCLEOTIDE SEQUENCE [LARGE SCALE GENOMIC DNA]</scope>
    <source>
        <strain evidence="6 7">B1D3A</strain>
    </source>
</reference>
<dbReference type="Proteomes" id="UP001138540">
    <property type="component" value="Unassembled WGS sequence"/>
</dbReference>
<evidence type="ECO:0000259" key="5">
    <source>
        <dbReference type="PROSITE" id="PS51898"/>
    </source>
</evidence>
<dbReference type="CDD" id="cd00397">
    <property type="entry name" value="DNA_BRE_C"/>
    <property type="match status" value="1"/>
</dbReference>
<evidence type="ECO:0000256" key="2">
    <source>
        <dbReference type="ARBA" id="ARBA00022908"/>
    </source>
</evidence>
<evidence type="ECO:0000256" key="4">
    <source>
        <dbReference type="ARBA" id="ARBA00023172"/>
    </source>
</evidence>
<evidence type="ECO:0000313" key="7">
    <source>
        <dbReference type="Proteomes" id="UP001138540"/>
    </source>
</evidence>
<protein>
    <submittedName>
        <fullName evidence="6">Integrase</fullName>
    </submittedName>
</protein>
<keyword evidence="4" id="KW-0233">DNA recombination</keyword>